<dbReference type="Pfam" id="PF01370">
    <property type="entry name" value="Epimerase"/>
    <property type="match status" value="2"/>
</dbReference>
<comment type="caution">
    <text evidence="4">The sequence shown here is derived from an EMBL/GenBank/DDBJ whole genome shotgun (WGS) entry which is preliminary data.</text>
</comment>
<dbReference type="InterPro" id="IPR036291">
    <property type="entry name" value="NAD(P)-bd_dom_sf"/>
</dbReference>
<dbReference type="AlphaFoldDB" id="A0A9D5AX87"/>
<dbReference type="Gramene" id="Psat04G0545100-T2">
    <property type="protein sequence ID" value="KAI5422004.1"/>
    <property type="gene ID" value="KIW84_045451"/>
</dbReference>
<dbReference type="InterPro" id="IPR050425">
    <property type="entry name" value="NAD(P)_dehydrat-like"/>
</dbReference>
<dbReference type="InterPro" id="IPR001509">
    <property type="entry name" value="Epimerase_deHydtase"/>
</dbReference>
<dbReference type="PANTHER" id="PTHR10366">
    <property type="entry name" value="NAD DEPENDENT EPIMERASE/DEHYDRATASE"/>
    <property type="match status" value="1"/>
</dbReference>
<dbReference type="Proteomes" id="UP001058974">
    <property type="component" value="Chromosome 4"/>
</dbReference>
<gene>
    <name evidence="4" type="ORF">KIW84_045451</name>
</gene>
<dbReference type="GO" id="GO:0016616">
    <property type="term" value="F:oxidoreductase activity, acting on the CH-OH group of donors, NAD or NADP as acceptor"/>
    <property type="evidence" value="ECO:0007669"/>
    <property type="project" value="TreeGrafter"/>
</dbReference>
<protein>
    <submittedName>
        <fullName evidence="4">Variant 2, Tetraketide alpha-pyrone reductase 2</fullName>
    </submittedName>
</protein>
<keyword evidence="1" id="KW-0521">NADP</keyword>
<evidence type="ECO:0000256" key="2">
    <source>
        <dbReference type="ARBA" id="ARBA00023002"/>
    </source>
</evidence>
<reference evidence="4 5" key="1">
    <citation type="journal article" date="2022" name="Nat. Genet.">
        <title>Improved pea reference genome and pan-genome highlight genomic features and evolutionary characteristics.</title>
        <authorList>
            <person name="Yang T."/>
            <person name="Liu R."/>
            <person name="Luo Y."/>
            <person name="Hu S."/>
            <person name="Wang D."/>
            <person name="Wang C."/>
            <person name="Pandey M.K."/>
            <person name="Ge S."/>
            <person name="Xu Q."/>
            <person name="Li N."/>
            <person name="Li G."/>
            <person name="Huang Y."/>
            <person name="Saxena R.K."/>
            <person name="Ji Y."/>
            <person name="Li M."/>
            <person name="Yan X."/>
            <person name="He Y."/>
            <person name="Liu Y."/>
            <person name="Wang X."/>
            <person name="Xiang C."/>
            <person name="Varshney R.K."/>
            <person name="Ding H."/>
            <person name="Gao S."/>
            <person name="Zong X."/>
        </authorList>
    </citation>
    <scope>NUCLEOTIDE SEQUENCE [LARGE SCALE GENOMIC DNA]</scope>
    <source>
        <strain evidence="4 5">cv. Zhongwan 6</strain>
    </source>
</reference>
<keyword evidence="2" id="KW-0560">Oxidoreductase</keyword>
<dbReference type="SUPFAM" id="SSF51735">
    <property type="entry name" value="NAD(P)-binding Rossmann-fold domains"/>
    <property type="match status" value="1"/>
</dbReference>
<dbReference type="EMBL" id="JAMSHJ010000004">
    <property type="protein sequence ID" value="KAI5422004.1"/>
    <property type="molecule type" value="Genomic_DNA"/>
</dbReference>
<evidence type="ECO:0000256" key="1">
    <source>
        <dbReference type="ARBA" id="ARBA00022857"/>
    </source>
</evidence>
<feature type="domain" description="NAD-dependent epimerase/dehydratase" evidence="3">
    <location>
        <begin position="96"/>
        <end position="180"/>
    </location>
</feature>
<evidence type="ECO:0000313" key="5">
    <source>
        <dbReference type="Proteomes" id="UP001058974"/>
    </source>
</evidence>
<organism evidence="4 5">
    <name type="scientific">Pisum sativum</name>
    <name type="common">Garden pea</name>
    <name type="synonym">Lathyrus oleraceus</name>
    <dbReference type="NCBI Taxonomy" id="3888"/>
    <lineage>
        <taxon>Eukaryota</taxon>
        <taxon>Viridiplantae</taxon>
        <taxon>Streptophyta</taxon>
        <taxon>Embryophyta</taxon>
        <taxon>Tracheophyta</taxon>
        <taxon>Spermatophyta</taxon>
        <taxon>Magnoliopsida</taxon>
        <taxon>eudicotyledons</taxon>
        <taxon>Gunneridae</taxon>
        <taxon>Pentapetalae</taxon>
        <taxon>rosids</taxon>
        <taxon>fabids</taxon>
        <taxon>Fabales</taxon>
        <taxon>Fabaceae</taxon>
        <taxon>Papilionoideae</taxon>
        <taxon>50 kb inversion clade</taxon>
        <taxon>NPAAA clade</taxon>
        <taxon>Hologalegina</taxon>
        <taxon>IRL clade</taxon>
        <taxon>Fabeae</taxon>
        <taxon>Lathyrus</taxon>
    </lineage>
</organism>
<evidence type="ECO:0000313" key="4">
    <source>
        <dbReference type="EMBL" id="KAI5422004.1"/>
    </source>
</evidence>
<dbReference type="PANTHER" id="PTHR10366:SF503">
    <property type="entry name" value="TETRAKETIDE ALPHA-PYRONE REDUCTASE 2"/>
    <property type="match status" value="1"/>
</dbReference>
<evidence type="ECO:0000259" key="3">
    <source>
        <dbReference type="Pfam" id="PF01370"/>
    </source>
</evidence>
<dbReference type="Gene3D" id="3.40.50.720">
    <property type="entry name" value="NAD(P)-binding Rossmann-like Domain"/>
    <property type="match status" value="2"/>
</dbReference>
<accession>A0A9D5AX87</accession>
<keyword evidence="5" id="KW-1185">Reference proteome</keyword>
<name>A0A9D5AX87_PEA</name>
<proteinExistence type="predicted"/>
<feature type="domain" description="NAD-dependent epimerase/dehydratase" evidence="3">
    <location>
        <begin position="5"/>
        <end position="91"/>
    </location>
</feature>
<sequence length="257" mass="28264">MPEFCVTGGTGFIAAYLIKALLDKGHTVRTTVRNPDDLEKVGYLTKLSGNKERLKILKACLLVKGSFDEAVTGVDGVFHIASPVIVPHDNNIQLWYAYAKTLGEREAWRIAKESGIDLVVVSPSFVVGPLLAPQPTSTLLMILGIIKGLKGDYPNTTVGFVHIDDVISAHLLAMEEPKASGRLICSSTVAHWSQIIQMLRAKYPSYPYEIKCGSQEGDDNAHSMDTTKITQLGFPQFKSLEKMFDDCIKSFQDKGFL</sequence>